<evidence type="ECO:0000256" key="4">
    <source>
        <dbReference type="ARBA" id="ARBA00023277"/>
    </source>
</evidence>
<dbReference type="EMBL" id="CAUWAG010000007">
    <property type="protein sequence ID" value="CAJ2504926.1"/>
    <property type="molecule type" value="Genomic_DNA"/>
</dbReference>
<evidence type="ECO:0000313" key="10">
    <source>
        <dbReference type="Proteomes" id="UP001295740"/>
    </source>
</evidence>
<dbReference type="PANTHER" id="PTHR43739">
    <property type="entry name" value="XYLOGLUCANASE (EUROFUNG)"/>
    <property type="match status" value="1"/>
</dbReference>
<evidence type="ECO:0000256" key="5">
    <source>
        <dbReference type="ARBA" id="ARBA00023295"/>
    </source>
</evidence>
<keyword evidence="4" id="KW-0119">Carbohydrate metabolism</keyword>
<keyword evidence="3" id="KW-0136">Cellulose degradation</keyword>
<feature type="compositionally biased region" description="Low complexity" evidence="8">
    <location>
        <begin position="203"/>
        <end position="219"/>
    </location>
</feature>
<name>A0AAI8VHW1_9PEZI</name>
<organism evidence="9 10">
    <name type="scientific">Anthostomella pinea</name>
    <dbReference type="NCBI Taxonomy" id="933095"/>
    <lineage>
        <taxon>Eukaryota</taxon>
        <taxon>Fungi</taxon>
        <taxon>Dikarya</taxon>
        <taxon>Ascomycota</taxon>
        <taxon>Pezizomycotina</taxon>
        <taxon>Sordariomycetes</taxon>
        <taxon>Xylariomycetidae</taxon>
        <taxon>Xylariales</taxon>
        <taxon>Xylariaceae</taxon>
        <taxon>Anthostomella</taxon>
    </lineage>
</organism>
<feature type="region of interest" description="Disordered" evidence="8">
    <location>
        <begin position="200"/>
        <end position="231"/>
    </location>
</feature>
<dbReference type="PANTHER" id="PTHR43739:SF2">
    <property type="entry name" value="OLIGOXYLOGLUCAN-REDUCING END-SPECIFIC XYLOGLUCANASE-RELATED"/>
    <property type="match status" value="1"/>
</dbReference>
<keyword evidence="1" id="KW-0732">Signal</keyword>
<sequence length="1087" mass="116877">MDFEVKPIYKRAEKAKALEKHEREVLRSIKKAHAKTAEQIQYQHHAAKQLAQECEFRHRESVQHGDEFLRDFLRCHFEQYLDHIRIISGQTLEEVKMIGNEKDQKLGVRQCRRLFNAPVLSDQIGYLLWCELRQGKALDHSHERQTEVMTERGGISMEDARVGHANELRHGQNEYSSSANYRRTKTWAGTRHSIVFSRPEGEAPVSASAPVSPISSIPETEPPKEISQKMDMKKRKPAGACLQPEADLPGPPDRAIGTSRGQGCRQYHSRKIRQEPSQLNLRVHIPVRDGFSTTSKRSRIPVPAKTWPFLAMKFLPSLQLLAAAAAPVSAAFTWQNVKIGGGGGFVPGIVFHPTAKGVAYARTDIGGLYRLNADDDSWTAVTDGITDDANWHNWGVDALALDPQDENAVYAAVGMYTNDWDPNNGSIIKSTDKGATWSTTALPFKVGGNMPGRGTGERLAVDPANSEILYFGARSGNGLWKSTDAGATFAKVSSFTAVGTYIADPTDVGGYNGDIQGLTFVTFDSTSGTTDGATSRIFVGTASNDTSSVYVSEDAGATWAAVADQPGTFFPHKAVLQPAEKALYLTYSDGTGPYDGTLGAVYRYDISNSTWTNITPVSGSDLYFGFGGIGVDMLVPGTIVVASLNSWWPDAQIFRSTDSGATWSKIWEWSSYPDMNLYYSESTPKAPWITTGFLDTDTKDLGWMIECLVIDPLDSDHWLYGTGLTMFGGHDLTNWDTIHNITIQSLADGIEEFAVLDLASPPGGSELLAAVGDDSGFTFASASFLRTSPNTPWMNPIFTSTTSVDYAGASVQNVIRIGNSAGTQQVAVSADGGATWNAYSGADTTMASGTVAYSADADTVLWSTGTSGVQRSQYQATFSAVASLPSGAVVASDKQNNTVFYAGSGSSFYVSTDTGATFATAGSLGSATAIRDIVSNPLSSAQIFVSTDVGVFHSTDYGASFTLTSTTLTNTYQIALGLGSGSTWNLYAFGIGAAGARLYGSADNGASWTDIQGDAQGFGSISGAILEGSGNTAGQVWEQRWEYLVDYAGDVDDDVAGDICVFDRCPDDHCLANHCADDRCADDNNVG</sequence>
<evidence type="ECO:0000256" key="7">
    <source>
        <dbReference type="ARBA" id="ARBA00037986"/>
    </source>
</evidence>
<dbReference type="CDD" id="cd15482">
    <property type="entry name" value="Sialidase_non-viral"/>
    <property type="match status" value="1"/>
</dbReference>
<reference evidence="9" key="1">
    <citation type="submission" date="2023-10" db="EMBL/GenBank/DDBJ databases">
        <authorList>
            <person name="Hackl T."/>
        </authorList>
    </citation>
    <scope>NUCLEOTIDE SEQUENCE</scope>
</reference>
<dbReference type="FunFam" id="2.130.10.10:FF:000534">
    <property type="entry name" value="Xyloglucanase Xgh74A"/>
    <property type="match status" value="1"/>
</dbReference>
<comment type="caution">
    <text evidence="9">The sequence shown here is derived from an EMBL/GenBank/DDBJ whole genome shotgun (WGS) entry which is preliminary data.</text>
</comment>
<proteinExistence type="inferred from homology"/>
<dbReference type="SUPFAM" id="SSF110296">
    <property type="entry name" value="Oligoxyloglucan reducing end-specific cellobiohydrolase"/>
    <property type="match status" value="2"/>
</dbReference>
<dbReference type="Gene3D" id="2.130.10.10">
    <property type="entry name" value="YVTN repeat-like/Quinoprotein amine dehydrogenase"/>
    <property type="match status" value="2"/>
</dbReference>
<protein>
    <submittedName>
        <fullName evidence="9">Uu.00g123200.m01.CDS01</fullName>
    </submittedName>
</protein>
<gene>
    <name evidence="9" type="ORF">KHLLAP_LOCUS5394</name>
</gene>
<accession>A0AAI8VHW1</accession>
<keyword evidence="2" id="KW-0378">Hydrolase</keyword>
<dbReference type="InterPro" id="IPR052025">
    <property type="entry name" value="Xyloglucanase_GH74"/>
</dbReference>
<dbReference type="Proteomes" id="UP001295740">
    <property type="component" value="Unassembled WGS sequence"/>
</dbReference>
<dbReference type="GO" id="GO:0030245">
    <property type="term" value="P:cellulose catabolic process"/>
    <property type="evidence" value="ECO:0007669"/>
    <property type="project" value="UniProtKB-KW"/>
</dbReference>
<keyword evidence="10" id="KW-1185">Reference proteome</keyword>
<feature type="compositionally biased region" description="Basic and acidic residues" evidence="8">
    <location>
        <begin position="221"/>
        <end position="231"/>
    </location>
</feature>
<evidence type="ECO:0000256" key="3">
    <source>
        <dbReference type="ARBA" id="ARBA00023001"/>
    </source>
</evidence>
<dbReference type="GO" id="GO:0010411">
    <property type="term" value="P:xyloglucan metabolic process"/>
    <property type="evidence" value="ECO:0007669"/>
    <property type="project" value="TreeGrafter"/>
</dbReference>
<evidence type="ECO:0000313" key="9">
    <source>
        <dbReference type="EMBL" id="CAJ2504926.1"/>
    </source>
</evidence>
<comment type="similarity">
    <text evidence="7">Belongs to the glycosyl hydrolase 74 family.</text>
</comment>
<keyword evidence="5" id="KW-0326">Glycosidase</keyword>
<evidence type="ECO:0000256" key="2">
    <source>
        <dbReference type="ARBA" id="ARBA00022801"/>
    </source>
</evidence>
<dbReference type="AlphaFoldDB" id="A0AAI8VHW1"/>
<evidence type="ECO:0000256" key="6">
    <source>
        <dbReference type="ARBA" id="ARBA00023326"/>
    </source>
</evidence>
<dbReference type="InterPro" id="IPR015943">
    <property type="entry name" value="WD40/YVTN_repeat-like_dom_sf"/>
</dbReference>
<evidence type="ECO:0000256" key="1">
    <source>
        <dbReference type="ARBA" id="ARBA00022729"/>
    </source>
</evidence>
<dbReference type="GO" id="GO:0016798">
    <property type="term" value="F:hydrolase activity, acting on glycosyl bonds"/>
    <property type="evidence" value="ECO:0007669"/>
    <property type="project" value="UniProtKB-KW"/>
</dbReference>
<evidence type="ECO:0000256" key="8">
    <source>
        <dbReference type="SAM" id="MobiDB-lite"/>
    </source>
</evidence>
<keyword evidence="6" id="KW-0624">Polysaccharide degradation</keyword>